<evidence type="ECO:0000313" key="4">
    <source>
        <dbReference type="Proteomes" id="UP001629113"/>
    </source>
</evidence>
<feature type="region of interest" description="Disordered" evidence="2">
    <location>
        <begin position="1"/>
        <end position="139"/>
    </location>
</feature>
<evidence type="ECO:0000256" key="2">
    <source>
        <dbReference type="SAM" id="MobiDB-lite"/>
    </source>
</evidence>
<name>A0ABR4PMR8_9HELO</name>
<sequence>MASPLSDTAATTLNATSSTVQNISYEANSSTENTTAQTDGGDEGDEPLSSPFAENVSDSDNRENVSPSKAPRTASKSPEHDREGPSPLKLLKSRSVSPAKSQSPRKPSDSPRSPRKLSSPEKRFPIKVSASPTKRPVSFDERTLDLESVLRDNEGLTRAIQILEDESDDTQCEADDTITSMDDQQRGRERESTPSFDDTMVSAFSDFSAVPDMTMFAKIGHSPSKYASMGPTPRRAPVPAPATTPGTARRAPQNRSLSPTPRGKYGKGQDRGDTTNLILDFTEQINGFSGAGHPSPTRQGRNSPMKSMTMPDLSAYYGTMTPSANRHNMSNLLDFDIPPAPTPRSMPSITPRELESLKSSFLSEISSLKASLSGKEAEVLSLKTAVGDAETRVGQSLEQVREERDLREQLAAEKEEWEKRGREMEAVLRNVKEEIVHGEHERNDLEGRIEESERRREAAEMMAQEAESKMASLRAGKASPASPTKEDKANGDCTCGGRTVEMAVEKVSRELHTLYKEKHETKVSALKKSYERRWDKKIRELEEKVEDLSRENEDLRRDATMTRLDHKSLLESSEDVEEKAAREARTREMEAELEGLSEVVNSVKRDNTELRQLLDEERVEKSKLVGAVEEMIPVVAAFDDMLAEMNKASAAAPEVVSTPAKRTQPPMAEPRGSASRASGLRAPSSISGPGESRIGRGGFGHKATSSVTGISRPGSGTGSRSGIMSSIEKMGSYKGRGGGEQ</sequence>
<feature type="region of interest" description="Disordered" evidence="2">
    <location>
        <begin position="437"/>
        <end position="496"/>
    </location>
</feature>
<feature type="region of interest" description="Disordered" evidence="2">
    <location>
        <begin position="286"/>
        <end position="305"/>
    </location>
</feature>
<organism evidence="3 4">
    <name type="scientific">Phlyctema vagabunda</name>
    <dbReference type="NCBI Taxonomy" id="108571"/>
    <lineage>
        <taxon>Eukaryota</taxon>
        <taxon>Fungi</taxon>
        <taxon>Dikarya</taxon>
        <taxon>Ascomycota</taxon>
        <taxon>Pezizomycotina</taxon>
        <taxon>Leotiomycetes</taxon>
        <taxon>Helotiales</taxon>
        <taxon>Dermateaceae</taxon>
        <taxon>Phlyctema</taxon>
    </lineage>
</organism>
<dbReference type="Pfam" id="PF12709">
    <property type="entry name" value="Fungal_TACC"/>
    <property type="match status" value="1"/>
</dbReference>
<dbReference type="InterPro" id="IPR024312">
    <property type="entry name" value="TACC_fungi"/>
</dbReference>
<dbReference type="PANTHER" id="PTHR13924:SF10">
    <property type="entry name" value="TRANSFORMING ACIDIC COILED-COIL PROTEIN, ISOFORM K"/>
    <property type="match status" value="1"/>
</dbReference>
<feature type="compositionally biased region" description="Basic and acidic residues" evidence="2">
    <location>
        <begin position="437"/>
        <end position="459"/>
    </location>
</feature>
<feature type="coiled-coil region" evidence="1">
    <location>
        <begin position="531"/>
        <end position="620"/>
    </location>
</feature>
<feature type="region of interest" description="Disordered" evidence="2">
    <location>
        <begin position="222"/>
        <end position="274"/>
    </location>
</feature>
<feature type="compositionally biased region" description="Basic and acidic residues" evidence="2">
    <location>
        <begin position="183"/>
        <end position="192"/>
    </location>
</feature>
<comment type="caution">
    <text evidence="3">The sequence shown here is derived from an EMBL/GenBank/DDBJ whole genome shotgun (WGS) entry which is preliminary data.</text>
</comment>
<feature type="compositionally biased region" description="Acidic residues" evidence="2">
    <location>
        <begin position="163"/>
        <end position="176"/>
    </location>
</feature>
<feature type="compositionally biased region" description="Low complexity" evidence="2">
    <location>
        <begin position="708"/>
        <end position="723"/>
    </location>
</feature>
<dbReference type="InterPro" id="IPR039915">
    <property type="entry name" value="TACC"/>
</dbReference>
<keyword evidence="1" id="KW-0175">Coiled coil</keyword>
<proteinExistence type="predicted"/>
<reference evidence="3 4" key="1">
    <citation type="submission" date="2024-06" db="EMBL/GenBank/DDBJ databases">
        <title>Complete genome of Phlyctema vagabunda strain 19-DSS-EL-015.</title>
        <authorList>
            <person name="Fiorenzani C."/>
        </authorList>
    </citation>
    <scope>NUCLEOTIDE SEQUENCE [LARGE SCALE GENOMIC DNA]</scope>
    <source>
        <strain evidence="3 4">19-DSS-EL-015</strain>
    </source>
</reference>
<keyword evidence="4" id="KW-1185">Reference proteome</keyword>
<feature type="compositionally biased region" description="Polar residues" evidence="2">
    <location>
        <begin position="296"/>
        <end position="305"/>
    </location>
</feature>
<evidence type="ECO:0000313" key="3">
    <source>
        <dbReference type="EMBL" id="KAL3424633.1"/>
    </source>
</evidence>
<feature type="compositionally biased region" description="Low complexity" evidence="2">
    <location>
        <begin position="1"/>
        <end position="19"/>
    </location>
</feature>
<accession>A0ABR4PMR8</accession>
<feature type="region of interest" description="Disordered" evidence="2">
    <location>
        <begin position="649"/>
        <end position="741"/>
    </location>
</feature>
<dbReference type="Proteomes" id="UP001629113">
    <property type="component" value="Unassembled WGS sequence"/>
</dbReference>
<protein>
    <submittedName>
        <fullName evidence="3">Uncharacterized protein</fullName>
    </submittedName>
</protein>
<gene>
    <name evidence="3" type="ORF">PVAG01_03914</name>
</gene>
<feature type="compositionally biased region" description="Low complexity" evidence="2">
    <location>
        <begin position="460"/>
        <end position="472"/>
    </location>
</feature>
<dbReference type="EMBL" id="JBFCZG010000003">
    <property type="protein sequence ID" value="KAL3424633.1"/>
    <property type="molecule type" value="Genomic_DNA"/>
</dbReference>
<feature type="compositionally biased region" description="Polar residues" evidence="2">
    <location>
        <begin position="20"/>
        <end position="38"/>
    </location>
</feature>
<dbReference type="PANTHER" id="PTHR13924">
    <property type="entry name" value="TRANSFORMING ACIDIC COILED-COIL CONTAINING PROTEIN 1/2"/>
    <property type="match status" value="1"/>
</dbReference>
<feature type="region of interest" description="Disordered" evidence="2">
    <location>
        <begin position="162"/>
        <end position="198"/>
    </location>
</feature>
<evidence type="ECO:0000256" key="1">
    <source>
        <dbReference type="SAM" id="Coils"/>
    </source>
</evidence>